<comment type="function">
    <text evidence="11">Regulatory subunit of the condensin complex, a complex required for conversion of interphase chromatin into mitotic-like condense chromosomes.</text>
</comment>
<dbReference type="AlphaFoldDB" id="A0A9P6W1F9"/>
<dbReference type="GO" id="GO:0051301">
    <property type="term" value="P:cell division"/>
    <property type="evidence" value="ECO:0007669"/>
    <property type="project" value="UniProtKB-KW"/>
</dbReference>
<keyword evidence="14" id="KW-1185">Reference proteome</keyword>
<feature type="region of interest" description="Disordered" evidence="12">
    <location>
        <begin position="108"/>
        <end position="144"/>
    </location>
</feature>
<keyword evidence="9 11" id="KW-0226">DNA condensation</keyword>
<evidence type="ECO:0000313" key="14">
    <source>
        <dbReference type="Proteomes" id="UP000777482"/>
    </source>
</evidence>
<evidence type="ECO:0000256" key="1">
    <source>
        <dbReference type="ARBA" id="ARBA00004286"/>
    </source>
</evidence>
<evidence type="ECO:0000256" key="10">
    <source>
        <dbReference type="ARBA" id="ARBA00023306"/>
    </source>
</evidence>
<keyword evidence="10 11" id="KW-0131">Cell cycle</keyword>
<organism evidence="13 14">
    <name type="scientific">Rhodotorula mucilaginosa</name>
    <name type="common">Yeast</name>
    <name type="synonym">Rhodotorula rubra</name>
    <dbReference type="NCBI Taxonomy" id="5537"/>
    <lineage>
        <taxon>Eukaryota</taxon>
        <taxon>Fungi</taxon>
        <taxon>Dikarya</taxon>
        <taxon>Basidiomycota</taxon>
        <taxon>Pucciniomycotina</taxon>
        <taxon>Microbotryomycetes</taxon>
        <taxon>Sporidiobolales</taxon>
        <taxon>Sporidiobolaceae</taxon>
        <taxon>Rhodotorula</taxon>
    </lineage>
</organism>
<proteinExistence type="inferred from homology"/>
<dbReference type="PANTHER" id="PTHR13108">
    <property type="entry name" value="CONDENSIN COMPLEX SUBUNIT 2"/>
    <property type="match status" value="1"/>
</dbReference>
<dbReference type="EMBL" id="PUHQ01000048">
    <property type="protein sequence ID" value="KAG0660020.1"/>
    <property type="molecule type" value="Genomic_DNA"/>
</dbReference>
<comment type="subcellular location">
    <subcellularLocation>
        <location evidence="1">Chromosome</location>
    </subcellularLocation>
    <subcellularLocation>
        <location evidence="2">Cytoplasm</location>
    </subcellularLocation>
</comment>
<dbReference type="OrthoDB" id="362021at2759"/>
<evidence type="ECO:0000256" key="4">
    <source>
        <dbReference type="ARBA" id="ARBA00016065"/>
    </source>
</evidence>
<feature type="compositionally biased region" description="Acidic residues" evidence="12">
    <location>
        <begin position="583"/>
        <end position="597"/>
    </location>
</feature>
<feature type="compositionally biased region" description="Gly residues" evidence="12">
    <location>
        <begin position="535"/>
        <end position="550"/>
    </location>
</feature>
<dbReference type="PANTHER" id="PTHR13108:SF9">
    <property type="entry name" value="CONDENSIN COMPLEX SUBUNIT 2"/>
    <property type="match status" value="1"/>
</dbReference>
<protein>
    <recommendedName>
        <fullName evidence="4 11">Condensin complex subunit 2</fullName>
    </recommendedName>
</protein>
<evidence type="ECO:0000256" key="7">
    <source>
        <dbReference type="ARBA" id="ARBA00022618"/>
    </source>
</evidence>
<dbReference type="GO" id="GO:0003682">
    <property type="term" value="F:chromatin binding"/>
    <property type="evidence" value="ECO:0007669"/>
    <property type="project" value="TreeGrafter"/>
</dbReference>
<keyword evidence="5" id="KW-0158">Chromosome</keyword>
<dbReference type="Pfam" id="PF05786">
    <property type="entry name" value="Cnd2"/>
    <property type="match status" value="1"/>
</dbReference>
<keyword evidence="8 11" id="KW-0498">Mitosis</keyword>
<feature type="region of interest" description="Disordered" evidence="12">
    <location>
        <begin position="535"/>
        <end position="601"/>
    </location>
</feature>
<feature type="region of interest" description="Disordered" evidence="12">
    <location>
        <begin position="285"/>
        <end position="332"/>
    </location>
</feature>
<dbReference type="GO" id="GO:0005737">
    <property type="term" value="C:cytoplasm"/>
    <property type="evidence" value="ECO:0007669"/>
    <property type="project" value="UniProtKB-SubCell"/>
</dbReference>
<evidence type="ECO:0000256" key="5">
    <source>
        <dbReference type="ARBA" id="ARBA00022454"/>
    </source>
</evidence>
<evidence type="ECO:0000313" key="13">
    <source>
        <dbReference type="EMBL" id="KAG0660020.1"/>
    </source>
</evidence>
<name>A0A9P6W1F9_RHOMI</name>
<evidence type="ECO:0000256" key="11">
    <source>
        <dbReference type="PIRNR" id="PIRNR017126"/>
    </source>
</evidence>
<keyword evidence="6" id="KW-0963">Cytoplasm</keyword>
<dbReference type="GO" id="GO:0007076">
    <property type="term" value="P:mitotic chromosome condensation"/>
    <property type="evidence" value="ECO:0007669"/>
    <property type="project" value="InterPro"/>
</dbReference>
<gene>
    <name evidence="13" type="ORF">C6P46_004821</name>
</gene>
<feature type="compositionally biased region" description="Basic and acidic residues" evidence="12">
    <location>
        <begin position="297"/>
        <end position="306"/>
    </location>
</feature>
<evidence type="ECO:0000256" key="9">
    <source>
        <dbReference type="ARBA" id="ARBA00023067"/>
    </source>
</evidence>
<evidence type="ECO:0000256" key="2">
    <source>
        <dbReference type="ARBA" id="ARBA00004496"/>
    </source>
</evidence>
<dbReference type="InterPro" id="IPR022816">
    <property type="entry name" value="Condensin_barren_su2"/>
</dbReference>
<evidence type="ECO:0000256" key="12">
    <source>
        <dbReference type="SAM" id="MobiDB-lite"/>
    </source>
</evidence>
<feature type="compositionally biased region" description="Acidic residues" evidence="12">
    <location>
        <begin position="116"/>
        <end position="129"/>
    </location>
</feature>
<accession>A0A9P6W1F9</accession>
<sequence>MAVLAAANRLRDATGTPGRNVSGTLGAAPLVVESQRYEEWMKIATDNKITSTNTWNLALIDYFHDMSLLRNGEDNSINFQKASCTLDGCVKIWTSRVDSVATETGKLLSGLGEDAQPLDDDEMDDEGEDGAGRPEKRTRKHTARQAATLADDFAKIRVKQFDLEFTVDPLFKKTSADFDEGGAGGILMNHLGCDGSMKVVFDAGDAKLDCDEEDEEEGDAAEAAATPSTDHLEVDLAKLRARCLPNGLDALSTMSLCPSLSFFRFSDAQLDLGLLNLGFDDDDDNGGEALPASASHRQPDARHLQAGDDDDMGGFDDPYLNQDFGGGGGDDDEGAEVDFFADQFSGEAAAFGLAGAPAPIASGSGAGGGGGGGTGFGAVEPFDPRRVADERDLVMSMDGEGDGMFAYFDAKLGKNWAGPEHWKMRRGVAAAKKDDAPVAKKERKEKVAFAIDFANPPPLSAKELFAAANPKSSITTAARKTSRKATAAEDDYTLPDDFHFNSQNLLRLFLKPKMTLGDMEGGGGDVRFWAQAGVGGPPGEGPDEGYGGGMDPMEHDYNQDFGGGGDGDEDDPPPFDTQWLAGGEDDFTPELEDEEGEGKELDDLAAATQGQLRRVRPEMVSYAKRAKRIDIKKLKDSVWKELEEVVLPVKRYPESPEYDPAAPAPDADDSPSDAKPKAEALVPVVSGLRKLYPKDKMEEISTSFMFICLLHLANEKGLRLQTPRLTSDHDDAEHEADMQKLVGGLESLRVLKEVS</sequence>
<comment type="caution">
    <text evidence="13">The sequence shown here is derived from an EMBL/GenBank/DDBJ whole genome shotgun (WGS) entry which is preliminary data.</text>
</comment>
<reference evidence="13 14" key="1">
    <citation type="submission" date="2020-11" db="EMBL/GenBank/DDBJ databases">
        <title>Kefir isolates.</title>
        <authorList>
            <person name="Marcisauskas S."/>
            <person name="Kim Y."/>
            <person name="Blasche S."/>
        </authorList>
    </citation>
    <scope>NUCLEOTIDE SEQUENCE [LARGE SCALE GENOMIC DNA]</scope>
    <source>
        <strain evidence="13 14">KR</strain>
    </source>
</reference>
<evidence type="ECO:0000256" key="8">
    <source>
        <dbReference type="ARBA" id="ARBA00022776"/>
    </source>
</evidence>
<dbReference type="GO" id="GO:0000796">
    <property type="term" value="C:condensin complex"/>
    <property type="evidence" value="ECO:0007669"/>
    <property type="project" value="InterPro"/>
</dbReference>
<dbReference type="Proteomes" id="UP000777482">
    <property type="component" value="Unassembled WGS sequence"/>
</dbReference>
<dbReference type="PIRSF" id="PIRSF017126">
    <property type="entry name" value="Condensin_H"/>
    <property type="match status" value="1"/>
</dbReference>
<comment type="similarity">
    <text evidence="3 11">Belongs to the CND2 (condensin subunit 2) family.</text>
</comment>
<feature type="region of interest" description="Disordered" evidence="12">
    <location>
        <begin position="650"/>
        <end position="678"/>
    </location>
</feature>
<keyword evidence="7 11" id="KW-0132">Cell division</keyword>
<evidence type="ECO:0000256" key="6">
    <source>
        <dbReference type="ARBA" id="ARBA00022490"/>
    </source>
</evidence>
<evidence type="ECO:0000256" key="3">
    <source>
        <dbReference type="ARBA" id="ARBA00009471"/>
    </source>
</evidence>